<dbReference type="InterPro" id="IPR010071">
    <property type="entry name" value="AA_adenyl_dom"/>
</dbReference>
<dbReference type="NCBIfam" id="TIGR01733">
    <property type="entry name" value="AA-adenyl-dom"/>
    <property type="match status" value="1"/>
</dbReference>
<comment type="similarity">
    <text evidence="2">Belongs to the ATP-dependent AMP-binding enzyme family.</text>
</comment>
<feature type="non-terminal residue" evidence="8">
    <location>
        <position position="1"/>
    </location>
</feature>
<keyword evidence="5" id="KW-0436">Ligase</keyword>
<dbReference type="InterPro" id="IPR036736">
    <property type="entry name" value="ACP-like_sf"/>
</dbReference>
<dbReference type="SUPFAM" id="SSF56801">
    <property type="entry name" value="Acetyl-CoA synthetase-like"/>
    <property type="match status" value="1"/>
</dbReference>
<dbReference type="PROSITE" id="PS00455">
    <property type="entry name" value="AMP_BINDING"/>
    <property type="match status" value="1"/>
</dbReference>
<evidence type="ECO:0000259" key="7">
    <source>
        <dbReference type="PROSITE" id="PS50075"/>
    </source>
</evidence>
<dbReference type="Pfam" id="PF00501">
    <property type="entry name" value="AMP-binding"/>
    <property type="match status" value="1"/>
</dbReference>
<reference evidence="8" key="1">
    <citation type="submission" date="2018-07" db="EMBL/GenBank/DDBJ databases">
        <authorList>
            <consortium name="GenomeTrakr network: Whole genome sequencing for foodborne pathogen traceback"/>
        </authorList>
    </citation>
    <scope>NUCLEOTIDE SEQUENCE</scope>
    <source>
        <strain evidence="8">FDA00010329</strain>
    </source>
</reference>
<dbReference type="InterPro" id="IPR045851">
    <property type="entry name" value="AMP-bd_C_sf"/>
</dbReference>
<organism evidence="8">
    <name type="scientific">Salmonella enterica</name>
    <name type="common">Salmonella choleraesuis</name>
    <dbReference type="NCBI Taxonomy" id="28901"/>
    <lineage>
        <taxon>Bacteria</taxon>
        <taxon>Pseudomonadati</taxon>
        <taxon>Pseudomonadota</taxon>
        <taxon>Gammaproteobacteria</taxon>
        <taxon>Enterobacterales</taxon>
        <taxon>Enterobacteriaceae</taxon>
        <taxon>Salmonella</taxon>
    </lineage>
</organism>
<protein>
    <submittedName>
        <fullName evidence="8">Amino acid adenylation domain-containing protein</fullName>
    </submittedName>
</protein>
<evidence type="ECO:0000256" key="6">
    <source>
        <dbReference type="SAM" id="Coils"/>
    </source>
</evidence>
<dbReference type="EMBL" id="AAGOSH010000135">
    <property type="protein sequence ID" value="EBQ3522919.1"/>
    <property type="molecule type" value="Genomic_DNA"/>
</dbReference>
<dbReference type="Pfam" id="PF00550">
    <property type="entry name" value="PP-binding"/>
    <property type="match status" value="1"/>
</dbReference>
<dbReference type="GO" id="GO:0043041">
    <property type="term" value="P:amino acid activation for nonribosomal peptide biosynthetic process"/>
    <property type="evidence" value="ECO:0007669"/>
    <property type="project" value="TreeGrafter"/>
</dbReference>
<dbReference type="InterPro" id="IPR020459">
    <property type="entry name" value="AMP-binding"/>
</dbReference>
<dbReference type="FunFam" id="3.40.50.980:FF:000001">
    <property type="entry name" value="Non-ribosomal peptide synthetase"/>
    <property type="match status" value="1"/>
</dbReference>
<gene>
    <name evidence="8" type="ORF">BA093_22640</name>
</gene>
<dbReference type="GO" id="GO:0044550">
    <property type="term" value="P:secondary metabolite biosynthetic process"/>
    <property type="evidence" value="ECO:0007669"/>
    <property type="project" value="TreeGrafter"/>
</dbReference>
<dbReference type="GO" id="GO:0031177">
    <property type="term" value="F:phosphopantetheine binding"/>
    <property type="evidence" value="ECO:0007669"/>
    <property type="project" value="TreeGrafter"/>
</dbReference>
<evidence type="ECO:0000313" key="8">
    <source>
        <dbReference type="EMBL" id="EBQ3522919.1"/>
    </source>
</evidence>
<evidence type="ECO:0000256" key="3">
    <source>
        <dbReference type="ARBA" id="ARBA00022450"/>
    </source>
</evidence>
<dbReference type="FunFam" id="1.10.1200.10:FF:000005">
    <property type="entry name" value="Nonribosomal peptide synthetase 1"/>
    <property type="match status" value="1"/>
</dbReference>
<dbReference type="InterPro" id="IPR020845">
    <property type="entry name" value="AMP-binding_CS"/>
</dbReference>
<dbReference type="Gene3D" id="3.30.300.30">
    <property type="match status" value="1"/>
</dbReference>
<name>A0A5U5CDX3_SALER</name>
<feature type="coiled-coil region" evidence="6">
    <location>
        <begin position="45"/>
        <end position="72"/>
    </location>
</feature>
<dbReference type="Pfam" id="PF13193">
    <property type="entry name" value="AMP-binding_C"/>
    <property type="match status" value="1"/>
</dbReference>
<accession>A0A5U5CDX3</accession>
<dbReference type="SUPFAM" id="SSF47336">
    <property type="entry name" value="ACP-like"/>
    <property type="match status" value="1"/>
</dbReference>
<dbReference type="FunFam" id="2.30.38.10:FF:000001">
    <property type="entry name" value="Non-ribosomal peptide synthetase PvdI"/>
    <property type="match status" value="1"/>
</dbReference>
<evidence type="ECO:0000256" key="2">
    <source>
        <dbReference type="ARBA" id="ARBA00006432"/>
    </source>
</evidence>
<dbReference type="PANTHER" id="PTHR45527:SF1">
    <property type="entry name" value="FATTY ACID SYNTHASE"/>
    <property type="match status" value="1"/>
</dbReference>
<dbReference type="FunFam" id="3.30.300.30:FF:000010">
    <property type="entry name" value="Enterobactin synthetase component F"/>
    <property type="match status" value="1"/>
</dbReference>
<evidence type="ECO:0000256" key="5">
    <source>
        <dbReference type="ARBA" id="ARBA00022598"/>
    </source>
</evidence>
<dbReference type="GO" id="GO:0005737">
    <property type="term" value="C:cytoplasm"/>
    <property type="evidence" value="ECO:0007669"/>
    <property type="project" value="TreeGrafter"/>
</dbReference>
<dbReference type="InterPro" id="IPR009081">
    <property type="entry name" value="PP-bd_ACP"/>
</dbReference>
<dbReference type="AlphaFoldDB" id="A0A5U5CDX3"/>
<dbReference type="Gene3D" id="3.40.50.980">
    <property type="match status" value="2"/>
</dbReference>
<evidence type="ECO:0000256" key="1">
    <source>
        <dbReference type="ARBA" id="ARBA00001957"/>
    </source>
</evidence>
<evidence type="ECO:0000256" key="4">
    <source>
        <dbReference type="ARBA" id="ARBA00022553"/>
    </source>
</evidence>
<dbReference type="PRINTS" id="PR00154">
    <property type="entry name" value="AMPBINDING"/>
</dbReference>
<keyword evidence="6" id="KW-0175">Coiled coil</keyword>
<dbReference type="Gene3D" id="2.30.38.10">
    <property type="entry name" value="Luciferase, Domain 3"/>
    <property type="match status" value="1"/>
</dbReference>
<keyword evidence="4" id="KW-0597">Phosphoprotein</keyword>
<dbReference type="GO" id="GO:0016874">
    <property type="term" value="F:ligase activity"/>
    <property type="evidence" value="ECO:0007669"/>
    <property type="project" value="UniProtKB-KW"/>
</dbReference>
<dbReference type="PROSITE" id="PS50075">
    <property type="entry name" value="CARRIER"/>
    <property type="match status" value="1"/>
</dbReference>
<dbReference type="PANTHER" id="PTHR45527">
    <property type="entry name" value="NONRIBOSOMAL PEPTIDE SYNTHETASE"/>
    <property type="match status" value="1"/>
</dbReference>
<keyword evidence="3" id="KW-0596">Phosphopantetheine</keyword>
<comment type="caution">
    <text evidence="8">The sequence shown here is derived from an EMBL/GenBank/DDBJ whole genome shotgun (WGS) entry which is preliminary data.</text>
</comment>
<dbReference type="InterPro" id="IPR000873">
    <property type="entry name" value="AMP-dep_synth/lig_dom"/>
</dbReference>
<dbReference type="Gene3D" id="1.10.1200.10">
    <property type="entry name" value="ACP-like"/>
    <property type="match status" value="1"/>
</dbReference>
<sequence>LMPAEHEKLLLSWNNTDAEYPKDRTLHQLFEAQVEMHPNSIAVVFEDEKLTYRELNQRANQLAHEIRAQYRARQGRDLRPDTLIALYQDRSLEMVVGILAILKAGAAYVPLSPDYPRERATFILEDIQTSFILTQQIYLSRLDSWVSLLTVQPTLLATDIVNKFASQPSANLEHLEQSSNLAYVIYTSGTTGKPKGVMVEHDGVASFALNNNYLNAGDVNIVASLSPHVFDGFIFDLFFPLLNGKSVVLFSKEAVLELPEFISKLSYHNVDSLFITTALLGALMANGSLHGSNLRNILFGGEKADVKLVSACMQMHPELSFTHVYGPTECVVYATSCRLAPTSTETLPIGKALQGKRLYVLSSSNRPVPIGVPGELYIGGAGLARGYLNRPELTSERFIDNPFATKADVEKGYTRLYKTGDLVRWLPDGNVEYLGRNDLQIKINGYRIELGEIESALTALPEVKQAVVIDHAHEGQKYLAAYLLMQAGETLEPRALRNELSKTLPDYMLPATFTQIDAVPLTINGKLDMRALPEPSFVSVGSYTSPRNQQEEEICAIWQDVLGLQRVGINDDFFKIGGESITAIRLALRMTAELNSKISVANIFCYKTISSLLENVSATSQSITYGEL</sequence>
<dbReference type="InterPro" id="IPR025110">
    <property type="entry name" value="AMP-bd_C"/>
</dbReference>
<comment type="cofactor">
    <cofactor evidence="1">
        <name>pantetheine 4'-phosphate</name>
        <dbReference type="ChEBI" id="CHEBI:47942"/>
    </cofactor>
</comment>
<feature type="domain" description="Carrier" evidence="7">
    <location>
        <begin position="545"/>
        <end position="620"/>
    </location>
</feature>
<proteinExistence type="inferred from homology"/>
<dbReference type="CDD" id="cd05930">
    <property type="entry name" value="A_NRPS"/>
    <property type="match status" value="1"/>
</dbReference>